<keyword evidence="10" id="KW-1185">Reference proteome</keyword>
<dbReference type="Pfam" id="PF00512">
    <property type="entry name" value="HisKA"/>
    <property type="match status" value="1"/>
</dbReference>
<dbReference type="Proteomes" id="UP001500841">
    <property type="component" value="Unassembled WGS sequence"/>
</dbReference>
<dbReference type="Gene3D" id="1.10.287.130">
    <property type="match status" value="1"/>
</dbReference>
<protein>
    <recommendedName>
        <fullName evidence="2">histidine kinase</fullName>
        <ecNumber evidence="2">2.7.13.3</ecNumber>
    </recommendedName>
</protein>
<dbReference type="SUPFAM" id="SSF55874">
    <property type="entry name" value="ATPase domain of HSP90 chaperone/DNA topoisomerase II/histidine kinase"/>
    <property type="match status" value="1"/>
</dbReference>
<reference evidence="10" key="1">
    <citation type="journal article" date="2019" name="Int. J. Syst. Evol. Microbiol.">
        <title>The Global Catalogue of Microorganisms (GCM) 10K type strain sequencing project: providing services to taxonomists for standard genome sequencing and annotation.</title>
        <authorList>
            <consortium name="The Broad Institute Genomics Platform"/>
            <consortium name="The Broad Institute Genome Sequencing Center for Infectious Disease"/>
            <person name="Wu L."/>
            <person name="Ma J."/>
        </authorList>
    </citation>
    <scope>NUCLEOTIDE SEQUENCE [LARGE SCALE GENOMIC DNA]</scope>
    <source>
        <strain evidence="10">JCM 17085</strain>
    </source>
</reference>
<feature type="transmembrane region" description="Helical" evidence="7">
    <location>
        <begin position="97"/>
        <end position="116"/>
    </location>
</feature>
<dbReference type="InterPro" id="IPR005467">
    <property type="entry name" value="His_kinase_dom"/>
</dbReference>
<evidence type="ECO:0000313" key="10">
    <source>
        <dbReference type="Proteomes" id="UP001500841"/>
    </source>
</evidence>
<dbReference type="EC" id="2.7.13.3" evidence="2"/>
<dbReference type="EMBL" id="BAABCV010000003">
    <property type="protein sequence ID" value="GAA4090664.1"/>
    <property type="molecule type" value="Genomic_DNA"/>
</dbReference>
<dbReference type="Gene3D" id="3.30.565.10">
    <property type="entry name" value="Histidine kinase-like ATPase, C-terminal domain"/>
    <property type="match status" value="1"/>
</dbReference>
<dbReference type="SUPFAM" id="SSF47384">
    <property type="entry name" value="Homodimeric domain of signal transducing histidine kinase"/>
    <property type="match status" value="1"/>
</dbReference>
<gene>
    <name evidence="9" type="ORF">GCM10022392_10330</name>
</gene>
<dbReference type="SMART" id="SM00388">
    <property type="entry name" value="HisKA"/>
    <property type="match status" value="1"/>
</dbReference>
<name>A0ABP7WK49_9SPHI</name>
<dbReference type="CDD" id="cd00075">
    <property type="entry name" value="HATPase"/>
    <property type="match status" value="1"/>
</dbReference>
<dbReference type="CDD" id="cd00082">
    <property type="entry name" value="HisKA"/>
    <property type="match status" value="1"/>
</dbReference>
<keyword evidence="7" id="KW-0472">Membrane</keyword>
<evidence type="ECO:0000256" key="6">
    <source>
        <dbReference type="ARBA" id="ARBA00023012"/>
    </source>
</evidence>
<dbReference type="PRINTS" id="PR00344">
    <property type="entry name" value="BCTRLSENSOR"/>
</dbReference>
<dbReference type="RefSeq" id="WP_345101463.1">
    <property type="nucleotide sequence ID" value="NZ_BAABCV010000003.1"/>
</dbReference>
<dbReference type="InterPro" id="IPR003594">
    <property type="entry name" value="HATPase_dom"/>
</dbReference>
<organism evidence="9 10">
    <name type="scientific">Mucilaginibacter panaciglaebae</name>
    <dbReference type="NCBI Taxonomy" id="502331"/>
    <lineage>
        <taxon>Bacteria</taxon>
        <taxon>Pseudomonadati</taxon>
        <taxon>Bacteroidota</taxon>
        <taxon>Sphingobacteriia</taxon>
        <taxon>Sphingobacteriales</taxon>
        <taxon>Sphingobacteriaceae</taxon>
        <taxon>Mucilaginibacter</taxon>
    </lineage>
</organism>
<feature type="transmembrane region" description="Helical" evidence="7">
    <location>
        <begin position="28"/>
        <end position="48"/>
    </location>
</feature>
<keyword evidence="7" id="KW-0812">Transmembrane</keyword>
<evidence type="ECO:0000256" key="3">
    <source>
        <dbReference type="ARBA" id="ARBA00022553"/>
    </source>
</evidence>
<feature type="transmembrane region" description="Helical" evidence="7">
    <location>
        <begin position="149"/>
        <end position="169"/>
    </location>
</feature>
<keyword evidence="7" id="KW-1133">Transmembrane helix</keyword>
<dbReference type="SMART" id="SM00387">
    <property type="entry name" value="HATPase_c"/>
    <property type="match status" value="1"/>
</dbReference>
<keyword evidence="6" id="KW-0902">Two-component regulatory system</keyword>
<dbReference type="PROSITE" id="PS50109">
    <property type="entry name" value="HIS_KIN"/>
    <property type="match status" value="1"/>
</dbReference>
<evidence type="ECO:0000313" key="9">
    <source>
        <dbReference type="EMBL" id="GAA4090664.1"/>
    </source>
</evidence>
<dbReference type="InterPro" id="IPR050736">
    <property type="entry name" value="Sensor_HK_Regulatory"/>
</dbReference>
<evidence type="ECO:0000256" key="1">
    <source>
        <dbReference type="ARBA" id="ARBA00000085"/>
    </source>
</evidence>
<dbReference type="PANTHER" id="PTHR43711:SF26">
    <property type="entry name" value="SENSOR HISTIDINE KINASE RCSC"/>
    <property type="match status" value="1"/>
</dbReference>
<feature type="domain" description="Histidine kinase" evidence="8">
    <location>
        <begin position="229"/>
        <end position="441"/>
    </location>
</feature>
<keyword evidence="4" id="KW-0808">Transferase</keyword>
<dbReference type="InterPro" id="IPR036097">
    <property type="entry name" value="HisK_dim/P_sf"/>
</dbReference>
<feature type="transmembrane region" description="Helical" evidence="7">
    <location>
        <begin position="128"/>
        <end position="144"/>
    </location>
</feature>
<dbReference type="InterPro" id="IPR003661">
    <property type="entry name" value="HisK_dim/P_dom"/>
</dbReference>
<accession>A0ABP7WK49</accession>
<dbReference type="PANTHER" id="PTHR43711">
    <property type="entry name" value="TWO-COMPONENT HISTIDINE KINASE"/>
    <property type="match status" value="1"/>
</dbReference>
<evidence type="ECO:0000256" key="4">
    <source>
        <dbReference type="ARBA" id="ARBA00022679"/>
    </source>
</evidence>
<dbReference type="InterPro" id="IPR036890">
    <property type="entry name" value="HATPase_C_sf"/>
</dbReference>
<dbReference type="Pfam" id="PF02518">
    <property type="entry name" value="HATPase_c"/>
    <property type="match status" value="1"/>
</dbReference>
<feature type="transmembrane region" description="Helical" evidence="7">
    <location>
        <begin position="68"/>
        <end position="85"/>
    </location>
</feature>
<evidence type="ECO:0000256" key="2">
    <source>
        <dbReference type="ARBA" id="ARBA00012438"/>
    </source>
</evidence>
<proteinExistence type="predicted"/>
<evidence type="ECO:0000259" key="8">
    <source>
        <dbReference type="PROSITE" id="PS50109"/>
    </source>
</evidence>
<keyword evidence="3" id="KW-0597">Phosphoprotein</keyword>
<evidence type="ECO:0000256" key="5">
    <source>
        <dbReference type="ARBA" id="ARBA00022777"/>
    </source>
</evidence>
<comment type="catalytic activity">
    <reaction evidence="1">
        <text>ATP + protein L-histidine = ADP + protein N-phospho-L-histidine.</text>
        <dbReference type="EC" id="2.7.13.3"/>
    </reaction>
</comment>
<evidence type="ECO:0000256" key="7">
    <source>
        <dbReference type="SAM" id="Phobius"/>
    </source>
</evidence>
<comment type="caution">
    <text evidence="9">The sequence shown here is derived from an EMBL/GenBank/DDBJ whole genome shotgun (WGS) entry which is preliminary data.</text>
</comment>
<dbReference type="InterPro" id="IPR004358">
    <property type="entry name" value="Sig_transdc_His_kin-like_C"/>
</dbReference>
<feature type="transmembrane region" description="Helical" evidence="7">
    <location>
        <begin position="175"/>
        <end position="196"/>
    </location>
</feature>
<sequence>MDTHYFKSIPRKYRASFRNYYTLQNLQSIRNCAIIFFAINFTLRILIWALPVNITKAQNFPEFEITNWVYLVVTPIFYIAGQLLLNHINKTRKANPFMVLFVFVFALYIIICGMYSAFISTGDPRNSLTVYLIALIVISVMCVFEYDELILLLILTELAFTALLLYQHADATSILYDQLISVVLLSGFYLISRYFFSYKASYYQQIIEIRSKNIEIEKAGEFKNRVLGMVAHDLRNPIGAVESIAMMMELEEIDADMQDNVSMIKESCSKAPSILDDLLEAARNENINVIETQKIELNQYLKSIVEGWKVQNRNNVVLISSVSLVSAQINKEKFTRVMDNLISNALKFSKETDNVELRLAIQDNQIIIQVKDHGLGIPQNMLPHIFERFSKAGRTGLNGEKSTGLGLSIVKQIIESHKGKISVSSIEGKGTTFTIQLAVSS</sequence>
<keyword evidence="5" id="KW-0418">Kinase</keyword>